<accession>A0ABW6GRF5</accession>
<name>A0ABW6GRF5_9ACTN</name>
<protein>
    <submittedName>
        <fullName evidence="2">Bifunctional DNA primase/polymerase</fullName>
    </submittedName>
</protein>
<gene>
    <name evidence="2" type="ORF">ACFW6T_25410</name>
</gene>
<dbReference type="Pfam" id="PF09250">
    <property type="entry name" value="Prim-Pol"/>
    <property type="match status" value="1"/>
</dbReference>
<sequence length="214" mass="23098">MPTTATRHPCSHCAGPMPLLARADAQTCSSACRQAAYRARRRTAQARVAAERASRIPVELTDRPRWVRYSSRKVPLRVDGRFASVTDPSSWSDYAAAEAARAGEGVGFVLAAGDGVLVVDLDHAVDGGRVLPWAQRIVDALPATYMERGRSGSGLHLWFRGTVPAGRRIRRGELALEVYADRRYIIVGDRVPGTPLELAELPDAAGVIASLLDA</sequence>
<evidence type="ECO:0000313" key="2">
    <source>
        <dbReference type="EMBL" id="MFE1355334.1"/>
    </source>
</evidence>
<feature type="domain" description="DNA primase/polymerase bifunctional N-terminal" evidence="1">
    <location>
        <begin position="46"/>
        <end position="205"/>
    </location>
</feature>
<dbReference type="RefSeq" id="WP_380329329.1">
    <property type="nucleotide sequence ID" value="NZ_JBHYPW010000056.1"/>
</dbReference>
<organism evidence="2 3">
    <name type="scientific">Kitasatospora phosalacinea</name>
    <dbReference type="NCBI Taxonomy" id="2065"/>
    <lineage>
        <taxon>Bacteria</taxon>
        <taxon>Bacillati</taxon>
        <taxon>Actinomycetota</taxon>
        <taxon>Actinomycetes</taxon>
        <taxon>Kitasatosporales</taxon>
        <taxon>Streptomycetaceae</taxon>
        <taxon>Kitasatospora</taxon>
    </lineage>
</organism>
<dbReference type="Proteomes" id="UP001599542">
    <property type="component" value="Unassembled WGS sequence"/>
</dbReference>
<comment type="caution">
    <text evidence="2">The sequence shown here is derived from an EMBL/GenBank/DDBJ whole genome shotgun (WGS) entry which is preliminary data.</text>
</comment>
<dbReference type="InterPro" id="IPR015330">
    <property type="entry name" value="DNA_primase/pol_bifunc_N"/>
</dbReference>
<evidence type="ECO:0000259" key="1">
    <source>
        <dbReference type="SMART" id="SM00943"/>
    </source>
</evidence>
<reference evidence="2 3" key="1">
    <citation type="submission" date="2024-09" db="EMBL/GenBank/DDBJ databases">
        <title>The Natural Products Discovery Center: Release of the First 8490 Sequenced Strains for Exploring Actinobacteria Biosynthetic Diversity.</title>
        <authorList>
            <person name="Kalkreuter E."/>
            <person name="Kautsar S.A."/>
            <person name="Yang D."/>
            <person name="Bader C.D."/>
            <person name="Teijaro C.N."/>
            <person name="Fluegel L."/>
            <person name="Davis C.M."/>
            <person name="Simpson J.R."/>
            <person name="Lauterbach L."/>
            <person name="Steele A.D."/>
            <person name="Gui C."/>
            <person name="Meng S."/>
            <person name="Li G."/>
            <person name="Viehrig K."/>
            <person name="Ye F."/>
            <person name="Su P."/>
            <person name="Kiefer A.F."/>
            <person name="Nichols A."/>
            <person name="Cepeda A.J."/>
            <person name="Yan W."/>
            <person name="Fan B."/>
            <person name="Jiang Y."/>
            <person name="Adhikari A."/>
            <person name="Zheng C.-J."/>
            <person name="Schuster L."/>
            <person name="Cowan T.M."/>
            <person name="Smanski M.J."/>
            <person name="Chevrette M.G."/>
            <person name="De Carvalho L.P.S."/>
            <person name="Shen B."/>
        </authorList>
    </citation>
    <scope>NUCLEOTIDE SEQUENCE [LARGE SCALE GENOMIC DNA]</scope>
    <source>
        <strain evidence="2 3">NPDC058753</strain>
    </source>
</reference>
<proteinExistence type="predicted"/>
<evidence type="ECO:0000313" key="3">
    <source>
        <dbReference type="Proteomes" id="UP001599542"/>
    </source>
</evidence>
<dbReference type="SMART" id="SM00943">
    <property type="entry name" value="Prim-Pol"/>
    <property type="match status" value="1"/>
</dbReference>
<keyword evidence="3" id="KW-1185">Reference proteome</keyword>
<dbReference type="EMBL" id="JBHYPX010000058">
    <property type="protein sequence ID" value="MFE1355334.1"/>
    <property type="molecule type" value="Genomic_DNA"/>
</dbReference>